<reference evidence="3" key="1">
    <citation type="journal article" date="2019" name="Int. J. Syst. Evol. Microbiol.">
        <title>The Global Catalogue of Microorganisms (GCM) 10K type strain sequencing project: providing services to taxonomists for standard genome sequencing and annotation.</title>
        <authorList>
            <consortium name="The Broad Institute Genomics Platform"/>
            <consortium name="The Broad Institute Genome Sequencing Center for Infectious Disease"/>
            <person name="Wu L."/>
            <person name="Ma J."/>
        </authorList>
    </citation>
    <scope>NUCLEOTIDE SEQUENCE [LARGE SCALE GENOMIC DNA]</scope>
    <source>
        <strain evidence="3">JCM 17810</strain>
    </source>
</reference>
<feature type="chain" id="PRO_5045549421" evidence="1">
    <location>
        <begin position="24"/>
        <end position="162"/>
    </location>
</feature>
<evidence type="ECO:0000313" key="2">
    <source>
        <dbReference type="EMBL" id="GAA4433683.1"/>
    </source>
</evidence>
<dbReference type="EMBL" id="BAABGN010000015">
    <property type="protein sequence ID" value="GAA4433683.1"/>
    <property type="molecule type" value="Genomic_DNA"/>
</dbReference>
<keyword evidence="3" id="KW-1185">Reference proteome</keyword>
<dbReference type="PROSITE" id="PS51257">
    <property type="entry name" value="PROKAR_LIPOPROTEIN"/>
    <property type="match status" value="1"/>
</dbReference>
<keyword evidence="1" id="KW-0732">Signal</keyword>
<name>A0ABP8LRF4_9MICO</name>
<dbReference type="Proteomes" id="UP001500622">
    <property type="component" value="Unassembled WGS sequence"/>
</dbReference>
<evidence type="ECO:0000313" key="3">
    <source>
        <dbReference type="Proteomes" id="UP001500622"/>
    </source>
</evidence>
<evidence type="ECO:0000256" key="1">
    <source>
        <dbReference type="SAM" id="SignalP"/>
    </source>
</evidence>
<organism evidence="2 3">
    <name type="scientific">Georgenia halophila</name>
    <dbReference type="NCBI Taxonomy" id="620889"/>
    <lineage>
        <taxon>Bacteria</taxon>
        <taxon>Bacillati</taxon>
        <taxon>Actinomycetota</taxon>
        <taxon>Actinomycetes</taxon>
        <taxon>Micrococcales</taxon>
        <taxon>Bogoriellaceae</taxon>
        <taxon>Georgenia</taxon>
    </lineage>
</organism>
<gene>
    <name evidence="2" type="ORF">GCM10023169_40810</name>
</gene>
<proteinExistence type="predicted"/>
<comment type="caution">
    <text evidence="2">The sequence shown here is derived from an EMBL/GenBank/DDBJ whole genome shotgun (WGS) entry which is preliminary data.</text>
</comment>
<protein>
    <submittedName>
        <fullName evidence="2">Uncharacterized protein</fullName>
    </submittedName>
</protein>
<feature type="signal peptide" evidence="1">
    <location>
        <begin position="1"/>
        <end position="23"/>
    </location>
</feature>
<accession>A0ABP8LRF4</accession>
<sequence length="162" mass="16890">MGKQGSIRFATATFAAAASMTLAGCFANPAEDLVDEVSEDAAKQGAEELVEGVTDGQVDVEYGEMPENFPDEVPLVSTDVMQSTTVNDEQGSGIMVIVADAGKPSEVAQKIKADFSGWEEVVWTDMGELISAQYRMDEMVVTVGVTAGSEGGSAVSYGVYGG</sequence>
<dbReference type="RefSeq" id="WP_345219127.1">
    <property type="nucleotide sequence ID" value="NZ_BAABGN010000015.1"/>
</dbReference>